<dbReference type="EMBL" id="BMVX01000010">
    <property type="protein sequence ID" value="GGZ69097.1"/>
    <property type="molecule type" value="Genomic_DNA"/>
</dbReference>
<comment type="caution">
    <text evidence="1">The sequence shown here is derived from an EMBL/GenBank/DDBJ whole genome shotgun (WGS) entry which is preliminary data.</text>
</comment>
<proteinExistence type="predicted"/>
<sequence>MSSIAQVPILVFGGRQLTVEPRLELGRKKLDPDGFCGRLGGLAGRRDAAGYVNGSIQGQLAPAGTCGEAAEQLRGTTRRGAVVLSGGSRSRCRCGFRCGRVPPRPDV</sequence>
<dbReference type="AlphaFoldDB" id="A0A918V4L9"/>
<accession>A0A918V4L9</accession>
<reference evidence="1" key="1">
    <citation type="journal article" date="2014" name="Int. J. Syst. Evol. Microbiol.">
        <title>Complete genome sequence of Corynebacterium casei LMG S-19264T (=DSM 44701T), isolated from a smear-ripened cheese.</title>
        <authorList>
            <consortium name="US DOE Joint Genome Institute (JGI-PGF)"/>
            <person name="Walter F."/>
            <person name="Albersmeier A."/>
            <person name="Kalinowski J."/>
            <person name="Ruckert C."/>
        </authorList>
    </citation>
    <scope>NUCLEOTIDE SEQUENCE</scope>
    <source>
        <strain evidence="1">JCM 4834</strain>
    </source>
</reference>
<gene>
    <name evidence="1" type="ORF">GCM10010371_31390</name>
</gene>
<dbReference type="Proteomes" id="UP000634660">
    <property type="component" value="Unassembled WGS sequence"/>
</dbReference>
<reference evidence="1" key="2">
    <citation type="submission" date="2020-09" db="EMBL/GenBank/DDBJ databases">
        <authorList>
            <person name="Sun Q."/>
            <person name="Ohkuma M."/>
        </authorList>
    </citation>
    <scope>NUCLEOTIDE SEQUENCE</scope>
    <source>
        <strain evidence="1">JCM 4834</strain>
    </source>
</reference>
<name>A0A918V4L9_9ACTN</name>
<evidence type="ECO:0000313" key="1">
    <source>
        <dbReference type="EMBL" id="GGZ69097.1"/>
    </source>
</evidence>
<protein>
    <submittedName>
        <fullName evidence="1">Uncharacterized protein</fullName>
    </submittedName>
</protein>
<evidence type="ECO:0000313" key="2">
    <source>
        <dbReference type="Proteomes" id="UP000634660"/>
    </source>
</evidence>
<organism evidence="1 2">
    <name type="scientific">Streptomyces subrutilus</name>
    <dbReference type="NCBI Taxonomy" id="36818"/>
    <lineage>
        <taxon>Bacteria</taxon>
        <taxon>Bacillati</taxon>
        <taxon>Actinomycetota</taxon>
        <taxon>Actinomycetes</taxon>
        <taxon>Kitasatosporales</taxon>
        <taxon>Streptomycetaceae</taxon>
        <taxon>Streptomyces</taxon>
    </lineage>
</organism>